<dbReference type="PANTHER" id="PTHR11228">
    <property type="entry name" value="RADICAL SAM DOMAIN PROTEIN"/>
    <property type="match status" value="1"/>
</dbReference>
<keyword evidence="8" id="KW-1185">Reference proteome</keyword>
<keyword evidence="4" id="KW-0408">Iron</keyword>
<dbReference type="PANTHER" id="PTHR11228:SF34">
    <property type="entry name" value="TUNGSTEN-CONTAINING ALDEHYDE FERREDOXIN OXIDOREDUCTASE COFACTOR MODIFYING PROTEIN"/>
    <property type="match status" value="1"/>
</dbReference>
<dbReference type="EMBL" id="CP000482">
    <property type="protein sequence ID" value="ABK98540.1"/>
    <property type="molecule type" value="Genomic_DNA"/>
</dbReference>
<dbReference type="Pfam" id="PF04055">
    <property type="entry name" value="Radical_SAM"/>
    <property type="match status" value="1"/>
</dbReference>
<evidence type="ECO:0000256" key="1">
    <source>
        <dbReference type="ARBA" id="ARBA00001966"/>
    </source>
</evidence>
<dbReference type="Proteomes" id="UP000006732">
    <property type="component" value="Chromosome"/>
</dbReference>
<dbReference type="Pfam" id="PF13186">
    <property type="entry name" value="SPASM"/>
    <property type="match status" value="1"/>
</dbReference>
<name>A1AMH0_PELPD</name>
<dbReference type="SFLD" id="SFLDS00029">
    <property type="entry name" value="Radical_SAM"/>
    <property type="match status" value="1"/>
</dbReference>
<keyword evidence="5" id="KW-0411">Iron-sulfur</keyword>
<dbReference type="KEGG" id="ppd:Ppro_0911"/>
<dbReference type="SFLD" id="SFLDG01067">
    <property type="entry name" value="SPASM/twitch_domain_containing"/>
    <property type="match status" value="1"/>
</dbReference>
<dbReference type="InterPro" id="IPR016776">
    <property type="entry name" value="ApeP-like_dehydratase"/>
</dbReference>
<evidence type="ECO:0000256" key="4">
    <source>
        <dbReference type="ARBA" id="ARBA00023004"/>
    </source>
</evidence>
<gene>
    <name evidence="7" type="ordered locus">Ppro_0911</name>
</gene>
<protein>
    <submittedName>
        <fullName evidence="7">Radical SAM domain protein</fullName>
    </submittedName>
</protein>
<dbReference type="GO" id="GO:0003824">
    <property type="term" value="F:catalytic activity"/>
    <property type="evidence" value="ECO:0007669"/>
    <property type="project" value="InterPro"/>
</dbReference>
<dbReference type="Gene3D" id="3.20.20.70">
    <property type="entry name" value="Aldolase class I"/>
    <property type="match status" value="1"/>
</dbReference>
<dbReference type="HOGENOM" id="CLU_009273_4_2_7"/>
<dbReference type="InterPro" id="IPR006638">
    <property type="entry name" value="Elp3/MiaA/NifB-like_rSAM"/>
</dbReference>
<dbReference type="InterPro" id="IPR050377">
    <property type="entry name" value="Radical_SAM_PqqE_MftC-like"/>
</dbReference>
<dbReference type="InterPro" id="IPR029069">
    <property type="entry name" value="HotDog_dom_sf"/>
</dbReference>
<dbReference type="InterPro" id="IPR023885">
    <property type="entry name" value="4Fe4S-binding_SPASM_dom"/>
</dbReference>
<proteinExistence type="predicted"/>
<evidence type="ECO:0000256" key="5">
    <source>
        <dbReference type="ARBA" id="ARBA00023014"/>
    </source>
</evidence>
<dbReference type="RefSeq" id="WP_011734849.1">
    <property type="nucleotide sequence ID" value="NC_008609.1"/>
</dbReference>
<dbReference type="InterPro" id="IPR007197">
    <property type="entry name" value="rSAM"/>
</dbReference>
<dbReference type="SUPFAM" id="SSF54637">
    <property type="entry name" value="Thioesterase/thiol ester dehydrase-isomerase"/>
    <property type="match status" value="1"/>
</dbReference>
<dbReference type="Pfam" id="PF22817">
    <property type="entry name" value="ApeP-like"/>
    <property type="match status" value="1"/>
</dbReference>
<dbReference type="STRING" id="338966.Ppro_0911"/>
<dbReference type="SUPFAM" id="SSF102114">
    <property type="entry name" value="Radical SAM enzymes"/>
    <property type="match status" value="1"/>
</dbReference>
<evidence type="ECO:0000259" key="6">
    <source>
        <dbReference type="PROSITE" id="PS51918"/>
    </source>
</evidence>
<dbReference type="GO" id="GO:0051536">
    <property type="term" value="F:iron-sulfur cluster binding"/>
    <property type="evidence" value="ECO:0007669"/>
    <property type="project" value="UniProtKB-KW"/>
</dbReference>
<reference evidence="7 8" key="1">
    <citation type="submission" date="2006-10" db="EMBL/GenBank/DDBJ databases">
        <title>Complete sequence of chromosome of Pelobacter propionicus DSM 2379.</title>
        <authorList>
            <consortium name="US DOE Joint Genome Institute"/>
            <person name="Copeland A."/>
            <person name="Lucas S."/>
            <person name="Lapidus A."/>
            <person name="Barry K."/>
            <person name="Detter J.C."/>
            <person name="Glavina del Rio T."/>
            <person name="Hammon N."/>
            <person name="Israni S."/>
            <person name="Dalin E."/>
            <person name="Tice H."/>
            <person name="Pitluck S."/>
            <person name="Saunders E."/>
            <person name="Brettin T."/>
            <person name="Bruce D."/>
            <person name="Han C."/>
            <person name="Tapia R."/>
            <person name="Schmutz J."/>
            <person name="Larimer F."/>
            <person name="Land M."/>
            <person name="Hauser L."/>
            <person name="Kyrpides N."/>
            <person name="Kim E."/>
            <person name="Lovley D."/>
            <person name="Richardson P."/>
        </authorList>
    </citation>
    <scope>NUCLEOTIDE SEQUENCE [LARGE SCALE GENOMIC DNA]</scope>
    <source>
        <strain evidence="8">DSM 2379 / NBRC 103807 / OttBd1</strain>
    </source>
</reference>
<feature type="domain" description="Radical SAM core" evidence="6">
    <location>
        <begin position="22"/>
        <end position="245"/>
    </location>
</feature>
<dbReference type="GO" id="GO:0046872">
    <property type="term" value="F:metal ion binding"/>
    <property type="evidence" value="ECO:0007669"/>
    <property type="project" value="UniProtKB-KW"/>
</dbReference>
<dbReference type="eggNOG" id="COG4706">
    <property type="taxonomic scope" value="Bacteria"/>
</dbReference>
<organism evidence="7 8">
    <name type="scientific">Pelobacter propionicus (strain DSM 2379 / NBRC 103807 / OttBd1)</name>
    <dbReference type="NCBI Taxonomy" id="338966"/>
    <lineage>
        <taxon>Bacteria</taxon>
        <taxon>Pseudomonadati</taxon>
        <taxon>Thermodesulfobacteriota</taxon>
        <taxon>Desulfuromonadia</taxon>
        <taxon>Desulfuromonadales</taxon>
        <taxon>Desulfuromonadaceae</taxon>
        <taxon>Pelobacter</taxon>
    </lineage>
</organism>
<sequence length="497" mass="55708">MTNCPDRIYGSEFTPREIADAVRDGRLLSMEIEFNQNCNFSCIYCYASQASAKRDDLTRDEFLDIIGQARELGARKIIILGGEPTLYPHLMEMVRHIRSTGMDVELFTNGANVTPQLARELFENRARVVLKMNTLDESLQDTLCGRKGAHTQIQEAFANLKLAGYPSPDCPLGVSSIICQQNVEELPRMWQWLRDQGILPYFEMMTPQGGAREHNMLELDSPRAEDFFNRIAEIDRTGYGIHWQPQPPLVGGECLRHQYSCAVNSQGFVQSCVGITIPIGDLRRQSLREVLRDSEVVQDLKNYRDLIKGPCGTCEQLDHCYGCRGSAYQLTGDYLASDPLCWKNSQRRDEIMFLPIDVSRFMPHKPPMLLVDRLLEIGDRTSLCEMTVRGDMIFVDEDGRLDDASFPEIISQAVAAQEGFRRIASRNPLLEGFLLGVKKLEVLGTARVGDSLRISLYKASRFGDFGILEGTVMNGDTLIARGEIKVWQSGSGAGSGA</sequence>
<dbReference type="PROSITE" id="PS51918">
    <property type="entry name" value="RADICAL_SAM"/>
    <property type="match status" value="1"/>
</dbReference>
<comment type="cofactor">
    <cofactor evidence="1">
        <name>[4Fe-4S] cluster</name>
        <dbReference type="ChEBI" id="CHEBI:49883"/>
    </cofactor>
</comment>
<dbReference type="CDD" id="cd01335">
    <property type="entry name" value="Radical_SAM"/>
    <property type="match status" value="1"/>
</dbReference>
<keyword evidence="3" id="KW-0479">Metal-binding</keyword>
<dbReference type="SFLD" id="SFLDG01386">
    <property type="entry name" value="main_SPASM_domain-containing"/>
    <property type="match status" value="1"/>
</dbReference>
<dbReference type="InterPro" id="IPR058240">
    <property type="entry name" value="rSAM_sf"/>
</dbReference>
<evidence type="ECO:0000256" key="3">
    <source>
        <dbReference type="ARBA" id="ARBA00022723"/>
    </source>
</evidence>
<dbReference type="eggNOG" id="COG0535">
    <property type="taxonomic scope" value="Bacteria"/>
</dbReference>
<evidence type="ECO:0000313" key="7">
    <source>
        <dbReference type="EMBL" id="ABK98540.1"/>
    </source>
</evidence>
<dbReference type="OrthoDB" id="5402427at2"/>
<dbReference type="Gene3D" id="3.10.129.10">
    <property type="entry name" value="Hotdog Thioesterase"/>
    <property type="match status" value="1"/>
</dbReference>
<accession>A1AMH0</accession>
<evidence type="ECO:0000313" key="8">
    <source>
        <dbReference type="Proteomes" id="UP000006732"/>
    </source>
</evidence>
<dbReference type="SMART" id="SM00729">
    <property type="entry name" value="Elp3"/>
    <property type="match status" value="1"/>
</dbReference>
<dbReference type="InterPro" id="IPR013785">
    <property type="entry name" value="Aldolase_TIM"/>
</dbReference>
<keyword evidence="2" id="KW-0949">S-adenosyl-L-methionine</keyword>
<dbReference type="AlphaFoldDB" id="A1AMH0"/>
<evidence type="ECO:0000256" key="2">
    <source>
        <dbReference type="ARBA" id="ARBA00022691"/>
    </source>
</evidence>